<dbReference type="Proteomes" id="UP000011083">
    <property type="component" value="Unassembled WGS sequence"/>
</dbReference>
<evidence type="ECO:0000313" key="1">
    <source>
        <dbReference type="EMBL" id="ELR13693.1"/>
    </source>
</evidence>
<dbReference type="GeneID" id="14914238"/>
<name>L8GLV0_ACACF</name>
<reference evidence="1 2" key="1">
    <citation type="journal article" date="2013" name="Genome Biol.">
        <title>Genome of Acanthamoeba castellanii highlights extensive lateral gene transfer and early evolution of tyrosine kinase signaling.</title>
        <authorList>
            <person name="Clarke M."/>
            <person name="Lohan A.J."/>
            <person name="Liu B."/>
            <person name="Lagkouvardos I."/>
            <person name="Roy S."/>
            <person name="Zafar N."/>
            <person name="Bertelli C."/>
            <person name="Schilde C."/>
            <person name="Kianianmomeni A."/>
            <person name="Burglin T.R."/>
            <person name="Frech C."/>
            <person name="Turcotte B."/>
            <person name="Kopec K.O."/>
            <person name="Synnott J.M."/>
            <person name="Choo C."/>
            <person name="Paponov I."/>
            <person name="Finkler A."/>
            <person name="Soon Heng Tan C."/>
            <person name="Hutchins A.P."/>
            <person name="Weinmeier T."/>
            <person name="Rattei T."/>
            <person name="Chu J.S."/>
            <person name="Gimenez G."/>
            <person name="Irimia M."/>
            <person name="Rigden D.J."/>
            <person name="Fitzpatrick D.A."/>
            <person name="Lorenzo-Morales J."/>
            <person name="Bateman A."/>
            <person name="Chiu C.H."/>
            <person name="Tang P."/>
            <person name="Hegemann P."/>
            <person name="Fromm H."/>
            <person name="Raoult D."/>
            <person name="Greub G."/>
            <person name="Miranda-Saavedra D."/>
            <person name="Chen N."/>
            <person name="Nash P."/>
            <person name="Ginger M.L."/>
            <person name="Horn M."/>
            <person name="Schaap P."/>
            <person name="Caler L."/>
            <person name="Loftus B."/>
        </authorList>
    </citation>
    <scope>NUCLEOTIDE SEQUENCE [LARGE SCALE GENOMIC DNA]</scope>
    <source>
        <strain evidence="1 2">Neff</strain>
    </source>
</reference>
<organism evidence="1 2">
    <name type="scientific">Acanthamoeba castellanii (strain ATCC 30010 / Neff)</name>
    <dbReference type="NCBI Taxonomy" id="1257118"/>
    <lineage>
        <taxon>Eukaryota</taxon>
        <taxon>Amoebozoa</taxon>
        <taxon>Discosea</taxon>
        <taxon>Longamoebia</taxon>
        <taxon>Centramoebida</taxon>
        <taxon>Acanthamoebidae</taxon>
        <taxon>Acanthamoeba</taxon>
    </lineage>
</organism>
<dbReference type="RefSeq" id="XP_004335706.1">
    <property type="nucleotide sequence ID" value="XM_004335658.1"/>
</dbReference>
<gene>
    <name evidence="1" type="ORF">ACA1_332570</name>
</gene>
<proteinExistence type="predicted"/>
<dbReference type="KEGG" id="acan:ACA1_332570"/>
<dbReference type="VEuPathDB" id="AmoebaDB:ACA1_332570"/>
<evidence type="ECO:0000313" key="2">
    <source>
        <dbReference type="Proteomes" id="UP000011083"/>
    </source>
</evidence>
<accession>L8GLV0</accession>
<protein>
    <submittedName>
        <fullName evidence="1">Uncharacterized protein</fullName>
    </submittedName>
</protein>
<dbReference type="AlphaFoldDB" id="L8GLV0"/>
<keyword evidence="2" id="KW-1185">Reference proteome</keyword>
<sequence length="120" mass="13348">MRAERAMSLMGCTERIRSNRDMKQHPSPSDTIRWLPLVVHDGNLARAQIAFPYNAREVDENAVDHVKLCIKADLGKVAQKCNNPTGTNWRYLTLVSALQCKDKCFEGGMLCLCGGEAALL</sequence>
<dbReference type="EMBL" id="KB008086">
    <property type="protein sequence ID" value="ELR13693.1"/>
    <property type="molecule type" value="Genomic_DNA"/>
</dbReference>